<dbReference type="Pfam" id="PF07631">
    <property type="entry name" value="PSD4"/>
    <property type="match status" value="1"/>
</dbReference>
<evidence type="ECO:0000259" key="3">
    <source>
        <dbReference type="Pfam" id="PF07631"/>
    </source>
</evidence>
<protein>
    <recommendedName>
        <fullName evidence="6">DUF1592 domain-containing protein</fullName>
    </recommendedName>
</protein>
<dbReference type="Gene3D" id="2.60.40.10">
    <property type="entry name" value="Immunoglobulins"/>
    <property type="match status" value="1"/>
</dbReference>
<keyword evidence="1" id="KW-0732">Signal</keyword>
<dbReference type="EMBL" id="CP018309">
    <property type="protein sequence ID" value="ASI93199.1"/>
    <property type="molecule type" value="Genomic_DNA"/>
</dbReference>
<accession>A0AAN1FMB1</accession>
<dbReference type="Pfam" id="PF07627">
    <property type="entry name" value="PSCyt3"/>
    <property type="match status" value="1"/>
</dbReference>
<evidence type="ECO:0000313" key="5">
    <source>
        <dbReference type="Proteomes" id="UP000197092"/>
    </source>
</evidence>
<evidence type="ECO:0000313" key="4">
    <source>
        <dbReference type="EMBL" id="ASI93199.1"/>
    </source>
</evidence>
<evidence type="ECO:0008006" key="6">
    <source>
        <dbReference type="Google" id="ProtNLM"/>
    </source>
</evidence>
<dbReference type="AlphaFoldDB" id="A0AAN1FMB1"/>
<dbReference type="KEGG" id="vsh:BSZ05_26010"/>
<feature type="domain" description="DUF1592" evidence="3">
    <location>
        <begin position="654"/>
        <end position="777"/>
    </location>
</feature>
<feature type="domain" description="DUF1588" evidence="2">
    <location>
        <begin position="794"/>
        <end position="890"/>
    </location>
</feature>
<feature type="signal peptide" evidence="1">
    <location>
        <begin position="1"/>
        <end position="22"/>
    </location>
</feature>
<proteinExistence type="predicted"/>
<evidence type="ECO:0000256" key="1">
    <source>
        <dbReference type="SAM" id="SignalP"/>
    </source>
</evidence>
<reference evidence="5" key="1">
    <citation type="submission" date="2016-12" db="EMBL/GenBank/DDBJ databases">
        <title>Comparative genomic analysis reveals the diversity, evolution, and environmental adaptation strategies of the genus Vibrio.</title>
        <authorList>
            <person name="Lin H."/>
            <person name="Wang X."/>
            <person name="Zhang X.-H."/>
        </authorList>
    </citation>
    <scope>NUCLEOTIDE SEQUENCE [LARGE SCALE GENOMIC DNA]</scope>
    <source>
        <strain evidence="5">QT6D1</strain>
    </source>
</reference>
<dbReference type="Proteomes" id="UP000197092">
    <property type="component" value="Chromosome 2"/>
</dbReference>
<dbReference type="InterPro" id="IPR013783">
    <property type="entry name" value="Ig-like_fold"/>
</dbReference>
<feature type="chain" id="PRO_5042860603" description="DUF1592 domain-containing protein" evidence="1">
    <location>
        <begin position="23"/>
        <end position="991"/>
    </location>
</feature>
<evidence type="ECO:0000259" key="2">
    <source>
        <dbReference type="Pfam" id="PF07627"/>
    </source>
</evidence>
<sequence length="991" mass="111438">MVIYIRTTVLLFLFLFSISVNATNCNAPPFDSSVKYKVGDVVSNNNSGYRCISELSGGCNQGGYYPGEDWGGQPLWKERWDLIGTCGPEGEYNPILKVPESLRGLAGEKITFDISAVPVEGNGALIFTSDRGTITSTEDHTATVQVLLPSSERRLDVLVSVEDEMGGKASEIVSIFIDQLDDVNCIGVPEFQQRQYEPNQYVRYDGAKYYSERWTNAADTPTAPYSGWSYVQQCDGSESNRPPTVSINIRQSEGSAEIFGIAEDEDGQIATIELFLNNALHETKTNPITKEYAFTINTSEMEPGRHSLMVKATDDRGASTNSKTEWIELIDKTLGSVVFSLSSKPTGAGEKATVSVKRADSKSTYGSIQLEWGTQHSLVLEEGSYKAFFEPSGNALPRFQNNKAYYAQYDFDVLPGNEGIVNVVYQSHDVFGQYTVEHRCTTCHSSTFKDLKSETVANTWLATSKEALIDKISSMQPRCTAEDCAPSVADYLWDNAWEKYKEDDSELRGKRLIRGLTKEQYLASIRDVLKVDLDEGMITNDVPGRHVLYPTYEDKTFNTAPVEEFLDAAIFLADQIEPNDIFYCELDDELDCRKSLISYVGLRLYHRPLMDDEIETLSANEDVRYTLATMTFSPRFLYRSELGHYDEESNAFKLDSYEVAAALSYLYIGTVPDDILLEKALSGELAKADAINQQAERLINSEKGKNYLPKFFSYTLETYPERLTVKDGMTPSLVDSMEKEFEYFVRYSVYEGAGNYSALLEPGYTFLNKELANFYDIDVALSDSEMEYVADSRRGGLLQLGAVHVANSGQQSTHVVKRGRLVQESLLCRDMGTPIVMPPSFIPEHQMSTREYWEKLTNDNKECDGCHKYMNPPGFALDSFGVDGRYRTEENLVDEKTGESYTRELITSGELIVNEVSVGTFSDIFGMSEIIGETAASQRCLIDRYYQYAMGYTIPNKRELDTLHAEFIERNQEILPLLESITQTESFLYRN</sequence>
<organism evidence="4 5">
    <name type="scientific">Vibrio mediterranei</name>
    <dbReference type="NCBI Taxonomy" id="689"/>
    <lineage>
        <taxon>Bacteria</taxon>
        <taxon>Pseudomonadati</taxon>
        <taxon>Pseudomonadota</taxon>
        <taxon>Gammaproteobacteria</taxon>
        <taxon>Vibrionales</taxon>
        <taxon>Vibrionaceae</taxon>
        <taxon>Vibrio</taxon>
    </lineage>
</organism>
<name>A0AAN1FMB1_9VIBR</name>
<dbReference type="InterPro" id="IPR013039">
    <property type="entry name" value="DUF1588"/>
</dbReference>
<dbReference type="InterPro" id="IPR013042">
    <property type="entry name" value="DUF1592"/>
</dbReference>
<gene>
    <name evidence="4" type="ORF">BSZ05_26010</name>
</gene>